<dbReference type="InterPro" id="IPR011055">
    <property type="entry name" value="Dup_hybrid_motif"/>
</dbReference>
<accession>A0ABQ6K9I8</accession>
<feature type="signal peptide" evidence="2">
    <location>
        <begin position="1"/>
        <end position="19"/>
    </location>
</feature>
<evidence type="ECO:0000313" key="4">
    <source>
        <dbReference type="EMBL" id="GMA95376.1"/>
    </source>
</evidence>
<feature type="domain" description="M23ase beta-sheet core" evidence="3">
    <location>
        <begin position="299"/>
        <end position="395"/>
    </location>
</feature>
<dbReference type="RefSeq" id="WP_284254151.1">
    <property type="nucleotide sequence ID" value="NZ_BSVB01000001.1"/>
</dbReference>
<dbReference type="PANTHER" id="PTHR21666:SF270">
    <property type="entry name" value="MUREIN HYDROLASE ACTIVATOR ENVC"/>
    <property type="match status" value="1"/>
</dbReference>
<dbReference type="Gene3D" id="2.70.70.10">
    <property type="entry name" value="Glucose Permease (Domain IIA)"/>
    <property type="match status" value="1"/>
</dbReference>
<dbReference type="CDD" id="cd12797">
    <property type="entry name" value="M23_peptidase"/>
    <property type="match status" value="1"/>
</dbReference>
<dbReference type="EMBL" id="BSVB01000001">
    <property type="protein sequence ID" value="GMA95376.1"/>
    <property type="molecule type" value="Genomic_DNA"/>
</dbReference>
<dbReference type="Proteomes" id="UP001157034">
    <property type="component" value="Unassembled WGS sequence"/>
</dbReference>
<dbReference type="SUPFAM" id="SSF51261">
    <property type="entry name" value="Duplicated hybrid motif"/>
    <property type="match status" value="1"/>
</dbReference>
<keyword evidence="5" id="KW-1185">Reference proteome</keyword>
<protein>
    <recommendedName>
        <fullName evidence="3">M23ase beta-sheet core domain-containing protein</fullName>
    </recommendedName>
</protein>
<dbReference type="InterPro" id="IPR016047">
    <property type="entry name" value="M23ase_b-sheet_dom"/>
</dbReference>
<evidence type="ECO:0000259" key="3">
    <source>
        <dbReference type="Pfam" id="PF01551"/>
    </source>
</evidence>
<keyword evidence="2" id="KW-0732">Signal</keyword>
<reference evidence="5" key="1">
    <citation type="journal article" date="2019" name="Int. J. Syst. Evol. Microbiol.">
        <title>The Global Catalogue of Microorganisms (GCM) 10K type strain sequencing project: providing services to taxonomists for standard genome sequencing and annotation.</title>
        <authorList>
            <consortium name="The Broad Institute Genomics Platform"/>
            <consortium name="The Broad Institute Genome Sequencing Center for Infectious Disease"/>
            <person name="Wu L."/>
            <person name="Ma J."/>
        </authorList>
    </citation>
    <scope>NUCLEOTIDE SEQUENCE [LARGE SCALE GENOMIC DNA]</scope>
    <source>
        <strain evidence="5">NBRC 108894</strain>
    </source>
</reference>
<dbReference type="PANTHER" id="PTHR21666">
    <property type="entry name" value="PEPTIDASE-RELATED"/>
    <property type="match status" value="1"/>
</dbReference>
<feature type="coiled-coil region" evidence="1">
    <location>
        <begin position="65"/>
        <end position="127"/>
    </location>
</feature>
<evidence type="ECO:0000313" key="5">
    <source>
        <dbReference type="Proteomes" id="UP001157034"/>
    </source>
</evidence>
<evidence type="ECO:0000256" key="1">
    <source>
        <dbReference type="SAM" id="Coils"/>
    </source>
</evidence>
<feature type="coiled-coil region" evidence="1">
    <location>
        <begin position="225"/>
        <end position="252"/>
    </location>
</feature>
<sequence>MRGVAAFVVLGLLPAGVIAASPAVAEPTPVRVATASLPALRATDYPSWADVQAAQQAESATKNLVAQIQAQLAQLTAAAAAAQKDAQVKGDAYAKAQEAYDAQDYKTQQLQAQADAATKDAAAARLKAARLASQLARTNGGIDTTATLLSHQGAASEQLYRFQAYDQLIKQAEGIYARAIQLEKNAQKLTDQATVQKKILDELQVKAQAAFAAAQDAATKAQAAVDAQTAHAAQLQAQLAVLTQKRAATQADYEKGLVAQWGAGAAGRVSASGWADPSNGVLLDGFGLRFHPIYHVWKLHSGQDIAEACGLPIYAAHAGTVKYAGWYSDLGNYITIDHGNGVITGYGHIQPGGIGVHVGQHVGPGQNIARVGMTGGATGCHLHFMVYVNGSLTNPVTFMRARGVTLGS</sequence>
<evidence type="ECO:0000256" key="2">
    <source>
        <dbReference type="SAM" id="SignalP"/>
    </source>
</evidence>
<gene>
    <name evidence="4" type="ORF">GCM10025881_22000</name>
</gene>
<keyword evidence="1" id="KW-0175">Coiled coil</keyword>
<proteinExistence type="predicted"/>
<dbReference type="Pfam" id="PF01551">
    <property type="entry name" value="Peptidase_M23"/>
    <property type="match status" value="1"/>
</dbReference>
<feature type="chain" id="PRO_5045792127" description="M23ase beta-sheet core domain-containing protein" evidence="2">
    <location>
        <begin position="20"/>
        <end position="408"/>
    </location>
</feature>
<organism evidence="4 5">
    <name type="scientific">Pseudolysinimonas kribbensis</name>
    <dbReference type="NCBI Taxonomy" id="433641"/>
    <lineage>
        <taxon>Bacteria</taxon>
        <taxon>Bacillati</taxon>
        <taxon>Actinomycetota</taxon>
        <taxon>Actinomycetes</taxon>
        <taxon>Micrococcales</taxon>
        <taxon>Microbacteriaceae</taxon>
        <taxon>Pseudolysinimonas</taxon>
    </lineage>
</organism>
<dbReference type="InterPro" id="IPR050570">
    <property type="entry name" value="Cell_wall_metabolism_enzyme"/>
</dbReference>
<name>A0ABQ6K9I8_9MICO</name>
<comment type="caution">
    <text evidence="4">The sequence shown here is derived from an EMBL/GenBank/DDBJ whole genome shotgun (WGS) entry which is preliminary data.</text>
</comment>